<keyword evidence="1" id="KW-0732">Signal</keyword>
<evidence type="ECO:0000313" key="2">
    <source>
        <dbReference type="EMBL" id="VDZ62614.1"/>
    </source>
</evidence>
<feature type="chain" id="PRO_5019454178" evidence="1">
    <location>
        <begin position="22"/>
        <end position="94"/>
    </location>
</feature>
<reference evidence="2 3" key="1">
    <citation type="submission" date="2018-12" db="EMBL/GenBank/DDBJ databases">
        <authorList>
            <consortium name="Pathogen Informatics"/>
        </authorList>
    </citation>
    <scope>NUCLEOTIDE SEQUENCE [LARGE SCALE GENOMIC DNA]</scope>
    <source>
        <strain evidence="2 3">NCTC11214</strain>
    </source>
</reference>
<dbReference type="AlphaFoldDB" id="A0A447KXM2"/>
<evidence type="ECO:0000313" key="3">
    <source>
        <dbReference type="Proteomes" id="UP000281391"/>
    </source>
</evidence>
<dbReference type="RefSeq" id="WP_039992048.1">
    <property type="nucleotide sequence ID" value="NZ_LR134117.1"/>
</dbReference>
<dbReference type="Pfam" id="PF07383">
    <property type="entry name" value="DUF1496"/>
    <property type="match status" value="1"/>
</dbReference>
<protein>
    <submittedName>
        <fullName evidence="2">Protein of uncharacterized function (DUF1496)</fullName>
    </submittedName>
</protein>
<evidence type="ECO:0000256" key="1">
    <source>
        <dbReference type="SAM" id="SignalP"/>
    </source>
</evidence>
<accession>A0A447KXM2</accession>
<dbReference type="Proteomes" id="UP000281391">
    <property type="component" value="Chromosome"/>
</dbReference>
<gene>
    <name evidence="2" type="ORF">NCTC11214_04163</name>
</gene>
<sequence>MKQLMLALAAGVLLCSASVHAHRGDVDVLLPVSPEIWGTAKSAPAPQPCAQCCVYQDQNYSQGALLKVEGELLQCTRDPTVVGSTSPIWVRLKK</sequence>
<name>A0A447KXM2_SEROD</name>
<feature type="signal peptide" evidence="1">
    <location>
        <begin position="1"/>
        <end position="21"/>
    </location>
</feature>
<dbReference type="EMBL" id="LR134117">
    <property type="protein sequence ID" value="VDZ62614.1"/>
    <property type="molecule type" value="Genomic_DNA"/>
</dbReference>
<organism evidence="2 3">
    <name type="scientific">Serratia odorifera</name>
    <dbReference type="NCBI Taxonomy" id="618"/>
    <lineage>
        <taxon>Bacteria</taxon>
        <taxon>Pseudomonadati</taxon>
        <taxon>Pseudomonadota</taxon>
        <taxon>Gammaproteobacteria</taxon>
        <taxon>Enterobacterales</taxon>
        <taxon>Yersiniaceae</taxon>
        <taxon>Serratia</taxon>
    </lineage>
</organism>
<dbReference type="InterPro" id="IPR009971">
    <property type="entry name" value="DUF1496"/>
</dbReference>
<dbReference type="KEGG" id="sof:NCTC11214_04163"/>
<proteinExistence type="predicted"/>